<dbReference type="RefSeq" id="WP_203108235.1">
    <property type="nucleotide sequence ID" value="NZ_JADOBG010000005.1"/>
</dbReference>
<dbReference type="InterPro" id="IPR023346">
    <property type="entry name" value="Lysozyme-like_dom_sf"/>
</dbReference>
<sequence length="338" mass="39076">MRRIIWLGYSLLFLITFSSYSDTAFTQRKDVQNFINSMVKQHHFNKKQLTEVMNQVVLQPQIIESMDKPFEKKNWDVYKDLFLTPQRLKGGLDFWAANKHALERAQKRYGVPPEIIIAILGVETLYGERQGDNRVLDALATLAFNYPKRSPYFTKELKEYLLLCREHKVPATYYKGSYAGAMGKPQFMPSSYRYYAVDFNNKGRRDLIADNADAIGSIANYLHKHGWKLNGGIAQPAKISGWNYKRIQMNPKTANYNFAQLESAGIKPVTASLHHPGRAGVIELITDEGNEYWLAYPNFFVITRYNSSPQYALVVYLLSQQLKQQWAIHNTKKHRAYV</sequence>
<dbReference type="Proteomes" id="UP000809910">
    <property type="component" value="Unassembled WGS sequence"/>
</dbReference>
<dbReference type="CDD" id="cd13399">
    <property type="entry name" value="Slt35-like"/>
    <property type="match status" value="1"/>
</dbReference>
<accession>A0ABS1WD26</accession>
<evidence type="ECO:0000256" key="1">
    <source>
        <dbReference type="SAM" id="SignalP"/>
    </source>
</evidence>
<gene>
    <name evidence="3" type="primary">mltB</name>
    <name evidence="3" type="ORF">I5282_11825</name>
</gene>
<dbReference type="InterPro" id="IPR031304">
    <property type="entry name" value="SLT_2"/>
</dbReference>
<feature type="signal peptide" evidence="1">
    <location>
        <begin position="1"/>
        <end position="24"/>
    </location>
</feature>
<organism evidence="3 4">
    <name type="scientific">Legionella bononiensis</name>
    <dbReference type="NCBI Taxonomy" id="2793102"/>
    <lineage>
        <taxon>Bacteria</taxon>
        <taxon>Pseudomonadati</taxon>
        <taxon>Pseudomonadota</taxon>
        <taxon>Gammaproteobacteria</taxon>
        <taxon>Legionellales</taxon>
        <taxon>Legionellaceae</taxon>
        <taxon>Legionella</taxon>
    </lineage>
</organism>
<dbReference type="Pfam" id="PF13406">
    <property type="entry name" value="SLT_2"/>
    <property type="match status" value="1"/>
</dbReference>
<evidence type="ECO:0000313" key="4">
    <source>
        <dbReference type="Proteomes" id="UP000809910"/>
    </source>
</evidence>
<proteinExistence type="predicted"/>
<dbReference type="PANTHER" id="PTHR30163">
    <property type="entry name" value="MEMBRANE-BOUND LYTIC MUREIN TRANSGLYCOSYLASE B"/>
    <property type="match status" value="1"/>
</dbReference>
<dbReference type="PANTHER" id="PTHR30163:SF9">
    <property type="entry name" value="MEMBRANE-BOUND LYTIC MUREIN TRANSGLYCOSYLASE B"/>
    <property type="match status" value="1"/>
</dbReference>
<keyword evidence="4" id="KW-1185">Reference proteome</keyword>
<comment type="caution">
    <text evidence="3">The sequence shown here is derived from an EMBL/GenBank/DDBJ whole genome shotgun (WGS) entry which is preliminary data.</text>
</comment>
<feature type="chain" id="PRO_5046975399" evidence="1">
    <location>
        <begin position="25"/>
        <end position="338"/>
    </location>
</feature>
<dbReference type="Gene3D" id="1.10.530.10">
    <property type="match status" value="1"/>
</dbReference>
<keyword evidence="1" id="KW-0732">Signal</keyword>
<feature type="domain" description="Transglycosylase SLT" evidence="2">
    <location>
        <begin position="28"/>
        <end position="320"/>
    </location>
</feature>
<dbReference type="SUPFAM" id="SSF53955">
    <property type="entry name" value="Lysozyme-like"/>
    <property type="match status" value="1"/>
</dbReference>
<reference evidence="3 4" key="1">
    <citation type="submission" date="2020-12" db="EMBL/GenBank/DDBJ databases">
        <title>WGS of Legionella: environmental sample.</title>
        <authorList>
            <person name="Cristino S."/>
            <person name="Girolamini L."/>
            <person name="Salaris S."/>
            <person name="Pascale M.R."/>
            <person name="Mazzotta M."/>
            <person name="Orsini M."/>
            <person name="Grottola A."/>
        </authorList>
    </citation>
    <scope>NUCLEOTIDE SEQUENCE [LARGE SCALE GENOMIC DNA]</scope>
    <source>
        <strain evidence="3 4">30cs62</strain>
    </source>
</reference>
<name>A0ABS1WD26_9GAMM</name>
<dbReference type="NCBIfam" id="TIGR02282">
    <property type="entry name" value="MltB"/>
    <property type="match status" value="1"/>
</dbReference>
<evidence type="ECO:0000259" key="2">
    <source>
        <dbReference type="Pfam" id="PF13406"/>
    </source>
</evidence>
<dbReference type="Gene3D" id="1.10.8.350">
    <property type="entry name" value="Bacterial muramidase"/>
    <property type="match status" value="1"/>
</dbReference>
<dbReference type="EMBL" id="JADWVN010000024">
    <property type="protein sequence ID" value="MBL7527255.1"/>
    <property type="molecule type" value="Genomic_DNA"/>
</dbReference>
<dbReference type="InterPro" id="IPR043426">
    <property type="entry name" value="MltB-like"/>
</dbReference>
<evidence type="ECO:0000313" key="3">
    <source>
        <dbReference type="EMBL" id="MBL7527255.1"/>
    </source>
</evidence>
<protein>
    <submittedName>
        <fullName evidence="3">Lytic murein transglycosylase B</fullName>
    </submittedName>
</protein>
<dbReference type="InterPro" id="IPR011757">
    <property type="entry name" value="Lytic_transglycosylase_MltB"/>
</dbReference>